<accession>A0A2Z5N9W4</accession>
<dbReference type="AlphaFoldDB" id="A0A2Z5N9W4"/>
<dbReference type="Proteomes" id="UP000253104">
    <property type="component" value="Chromosome mHSR5_C"/>
</dbReference>
<proteinExistence type="predicted"/>
<name>A0A2Z5N9W4_BURPY</name>
<keyword evidence="1" id="KW-1133">Transmembrane helix</keyword>
<keyword evidence="1" id="KW-0472">Membrane</keyword>
<dbReference type="EMBL" id="CP024904">
    <property type="protein sequence ID" value="AXF25896.1"/>
    <property type="molecule type" value="Genomic_DNA"/>
</dbReference>
<evidence type="ECO:0000313" key="3">
    <source>
        <dbReference type="Proteomes" id="UP000253104"/>
    </source>
</evidence>
<organism evidence="2 3">
    <name type="scientific">Burkholderia pyrrocinia</name>
    <name type="common">Pseudomonas pyrrocinia</name>
    <dbReference type="NCBI Taxonomy" id="60550"/>
    <lineage>
        <taxon>Bacteria</taxon>
        <taxon>Pseudomonadati</taxon>
        <taxon>Pseudomonadota</taxon>
        <taxon>Betaproteobacteria</taxon>
        <taxon>Burkholderiales</taxon>
        <taxon>Burkholderiaceae</taxon>
        <taxon>Burkholderia</taxon>
        <taxon>Burkholderia cepacia complex</taxon>
    </lineage>
</organism>
<keyword evidence="1" id="KW-0812">Transmembrane</keyword>
<feature type="transmembrane region" description="Helical" evidence="1">
    <location>
        <begin position="13"/>
        <end position="30"/>
    </location>
</feature>
<sequence length="104" mass="12206">MILDLGEVINEDLLYFITMTWVVVFMCMAMERKRLQCIFATRIDFQTLFDIYFQSMLSALSGTEKIWLHKSTCGTACHPRMAQMASDFLLNYGMWPHPFNRLPL</sequence>
<gene>
    <name evidence="2" type="ORF">CUJ89_36465</name>
</gene>
<evidence type="ECO:0000256" key="1">
    <source>
        <dbReference type="SAM" id="Phobius"/>
    </source>
</evidence>
<evidence type="ECO:0000313" key="2">
    <source>
        <dbReference type="EMBL" id="AXF25896.1"/>
    </source>
</evidence>
<protein>
    <submittedName>
        <fullName evidence="2">Uncharacterized protein</fullName>
    </submittedName>
</protein>
<reference evidence="2 3" key="1">
    <citation type="journal article" date="2018" name="ISME J.">
        <title>Involvement of Burkholderiaceae and sulfurous volatiles in disease-suppressive soils.</title>
        <authorList>
            <person name="Carrion V.J."/>
            <person name="Cordovez V."/>
            <person name="Tyc O."/>
            <person name="Etalo D.W."/>
            <person name="de Bruijn I."/>
            <person name="de Jager V.C."/>
            <person name="Medema M.H."/>
            <person name="Eberl L."/>
            <person name="Raaijmakers J.M."/>
        </authorList>
    </citation>
    <scope>NUCLEOTIDE SEQUENCE [LARGE SCALE GENOMIC DNA]</scope>
    <source>
        <strain evidence="3">mHSR5</strain>
    </source>
</reference>